<reference evidence="1" key="1">
    <citation type="journal article" date="2020" name="Nature">
        <title>Giant virus diversity and host interactions through global metagenomics.</title>
        <authorList>
            <person name="Schulz F."/>
            <person name="Roux S."/>
            <person name="Paez-Espino D."/>
            <person name="Jungbluth S."/>
            <person name="Walsh D.A."/>
            <person name="Denef V.J."/>
            <person name="McMahon K.D."/>
            <person name="Konstantinidis K.T."/>
            <person name="Eloe-Fadrosh E.A."/>
            <person name="Kyrpides N.C."/>
            <person name="Woyke T."/>
        </authorList>
    </citation>
    <scope>NUCLEOTIDE SEQUENCE</scope>
    <source>
        <strain evidence="1">GVMAG-M-3300021343-4</strain>
    </source>
</reference>
<sequence>MITIKGVTFYDHGVDKIPKTARRPRCINRISIEGAGIQVGFGEYVDSRYYYFTIDPEREIELFINEICVGNKHYQKLSHYVKYLGGNLVSVYQDTDPFYIACDIYRADIIQNE</sequence>
<proteinExistence type="predicted"/>
<dbReference type="AlphaFoldDB" id="A0A6C0CK31"/>
<organism evidence="1">
    <name type="scientific">viral metagenome</name>
    <dbReference type="NCBI Taxonomy" id="1070528"/>
    <lineage>
        <taxon>unclassified sequences</taxon>
        <taxon>metagenomes</taxon>
        <taxon>organismal metagenomes</taxon>
    </lineage>
</organism>
<dbReference type="EMBL" id="MN739436">
    <property type="protein sequence ID" value="QHT04653.1"/>
    <property type="molecule type" value="Genomic_DNA"/>
</dbReference>
<accession>A0A6C0CK31</accession>
<evidence type="ECO:0000313" key="1">
    <source>
        <dbReference type="EMBL" id="QHT04653.1"/>
    </source>
</evidence>
<name>A0A6C0CK31_9ZZZZ</name>
<protein>
    <submittedName>
        <fullName evidence="1">Uncharacterized protein</fullName>
    </submittedName>
</protein>